<accession>A0A8S4QL29</accession>
<dbReference type="OrthoDB" id="3934656at2759"/>
<keyword evidence="1" id="KW-0560">Oxidoreductase</keyword>
<keyword evidence="3" id="KW-1185">Reference proteome</keyword>
<organism evidence="2 3">
    <name type="scientific">Pararge aegeria aegeria</name>
    <dbReference type="NCBI Taxonomy" id="348720"/>
    <lineage>
        <taxon>Eukaryota</taxon>
        <taxon>Metazoa</taxon>
        <taxon>Ecdysozoa</taxon>
        <taxon>Arthropoda</taxon>
        <taxon>Hexapoda</taxon>
        <taxon>Insecta</taxon>
        <taxon>Pterygota</taxon>
        <taxon>Neoptera</taxon>
        <taxon>Endopterygota</taxon>
        <taxon>Lepidoptera</taxon>
        <taxon>Glossata</taxon>
        <taxon>Ditrysia</taxon>
        <taxon>Papilionoidea</taxon>
        <taxon>Nymphalidae</taxon>
        <taxon>Satyrinae</taxon>
        <taxon>Satyrini</taxon>
        <taxon>Parargina</taxon>
        <taxon>Pararge</taxon>
    </lineage>
</organism>
<reference evidence="2" key="1">
    <citation type="submission" date="2022-03" db="EMBL/GenBank/DDBJ databases">
        <authorList>
            <person name="Lindestad O."/>
        </authorList>
    </citation>
    <scope>NUCLEOTIDE SEQUENCE</scope>
</reference>
<dbReference type="EMBL" id="CAKXAJ010012907">
    <property type="protein sequence ID" value="CAH2215802.1"/>
    <property type="molecule type" value="Genomic_DNA"/>
</dbReference>
<evidence type="ECO:0000313" key="3">
    <source>
        <dbReference type="Proteomes" id="UP000838756"/>
    </source>
</evidence>
<comment type="caution">
    <text evidence="2">The sequence shown here is derived from an EMBL/GenBank/DDBJ whole genome shotgun (WGS) entry which is preliminary data.</text>
</comment>
<dbReference type="AlphaFoldDB" id="A0A8S4QL29"/>
<dbReference type="GO" id="GO:0004497">
    <property type="term" value="F:monooxygenase activity"/>
    <property type="evidence" value="ECO:0007669"/>
    <property type="project" value="UniProtKB-KW"/>
</dbReference>
<evidence type="ECO:0000313" key="2">
    <source>
        <dbReference type="EMBL" id="CAH2215802.1"/>
    </source>
</evidence>
<evidence type="ECO:0000256" key="1">
    <source>
        <dbReference type="ARBA" id="ARBA00023033"/>
    </source>
</evidence>
<dbReference type="Gene3D" id="1.10.630.10">
    <property type="entry name" value="Cytochrome P450"/>
    <property type="match status" value="1"/>
</dbReference>
<dbReference type="Proteomes" id="UP000838756">
    <property type="component" value="Unassembled WGS sequence"/>
</dbReference>
<dbReference type="InterPro" id="IPR036396">
    <property type="entry name" value="Cyt_P450_sf"/>
</dbReference>
<gene>
    <name evidence="2" type="primary">jg23306</name>
    <name evidence="2" type="ORF">PAEG_LOCUS3887</name>
</gene>
<feature type="non-terminal residue" evidence="2">
    <location>
        <position position="1"/>
    </location>
</feature>
<name>A0A8S4QL29_9NEOP</name>
<dbReference type="GO" id="GO:0005506">
    <property type="term" value="F:iron ion binding"/>
    <property type="evidence" value="ECO:0007669"/>
    <property type="project" value="InterPro"/>
</dbReference>
<sequence>MDVEIQEQLSNLLIRLEKCNGNPVNIKNYIAMALLNLLWKYIAGEQIGEEKLKQLLHYMSARVKAFTMAGGYLNQWPWLRFILPKWSGYSIIMQLNNQMLDIIQ</sequence>
<dbReference type="GO" id="GO:0016705">
    <property type="term" value="F:oxidoreductase activity, acting on paired donors, with incorporation or reduction of molecular oxygen"/>
    <property type="evidence" value="ECO:0007669"/>
    <property type="project" value="InterPro"/>
</dbReference>
<protein>
    <submittedName>
        <fullName evidence="2">Jg23306 protein</fullName>
    </submittedName>
</protein>
<dbReference type="GO" id="GO:0020037">
    <property type="term" value="F:heme binding"/>
    <property type="evidence" value="ECO:0007669"/>
    <property type="project" value="InterPro"/>
</dbReference>
<dbReference type="SUPFAM" id="SSF48264">
    <property type="entry name" value="Cytochrome P450"/>
    <property type="match status" value="1"/>
</dbReference>
<keyword evidence="1" id="KW-0503">Monooxygenase</keyword>
<proteinExistence type="predicted"/>